<feature type="signal peptide" evidence="1">
    <location>
        <begin position="1"/>
        <end position="17"/>
    </location>
</feature>
<accession>A0A219ANQ4</accession>
<dbReference type="EMBL" id="LSBJ02000020">
    <property type="protein sequence ID" value="OWT42383.1"/>
    <property type="molecule type" value="Genomic_DNA"/>
</dbReference>
<comment type="caution">
    <text evidence="2">The sequence shown here is derived from an EMBL/GenBank/DDBJ whole genome shotgun (WGS) entry which is preliminary data.</text>
</comment>
<dbReference type="Proteomes" id="UP000078397">
    <property type="component" value="Unassembled WGS sequence"/>
</dbReference>
<feature type="chain" id="PRO_5012420048" evidence="1">
    <location>
        <begin position="18"/>
        <end position="78"/>
    </location>
</feature>
<evidence type="ECO:0000256" key="1">
    <source>
        <dbReference type="SAM" id="SignalP"/>
    </source>
</evidence>
<keyword evidence="1" id="KW-0732">Signal</keyword>
<dbReference type="KEGG" id="pchm:VFPPC_18494"/>
<gene>
    <name evidence="2" type="ORF">VFPPC_18494</name>
</gene>
<proteinExistence type="predicted"/>
<reference evidence="2 3" key="1">
    <citation type="journal article" date="2016" name="PLoS Pathog.">
        <title>Biosynthesis of antibiotic leucinostatins in bio-control fungus Purpureocillium lilacinum and their inhibition on phytophthora revealed by genome mining.</title>
        <authorList>
            <person name="Wang G."/>
            <person name="Liu Z."/>
            <person name="Lin R."/>
            <person name="Li E."/>
            <person name="Mao Z."/>
            <person name="Ling J."/>
            <person name="Yang Y."/>
            <person name="Yin W.B."/>
            <person name="Xie B."/>
        </authorList>
    </citation>
    <scope>NUCLEOTIDE SEQUENCE [LARGE SCALE GENOMIC DNA]</scope>
    <source>
        <strain evidence="2">170</strain>
    </source>
</reference>
<evidence type="ECO:0000313" key="2">
    <source>
        <dbReference type="EMBL" id="OWT42383.1"/>
    </source>
</evidence>
<sequence>MHSVIFFSLMACALVASRRVSSGQDVRLYGGARDGRVLNLGLQGKYEAAEREYERCKNIGERNLLLAIRLLATYLQSC</sequence>
<dbReference type="RefSeq" id="XP_022284912.1">
    <property type="nucleotide sequence ID" value="XM_022430095.1"/>
</dbReference>
<keyword evidence="3" id="KW-1185">Reference proteome</keyword>
<protein>
    <submittedName>
        <fullName evidence="2">Uncharacterized protein</fullName>
    </submittedName>
</protein>
<organism evidence="2 3">
    <name type="scientific">Pochonia chlamydosporia 170</name>
    <dbReference type="NCBI Taxonomy" id="1380566"/>
    <lineage>
        <taxon>Eukaryota</taxon>
        <taxon>Fungi</taxon>
        <taxon>Dikarya</taxon>
        <taxon>Ascomycota</taxon>
        <taxon>Pezizomycotina</taxon>
        <taxon>Sordariomycetes</taxon>
        <taxon>Hypocreomycetidae</taxon>
        <taxon>Hypocreales</taxon>
        <taxon>Clavicipitaceae</taxon>
        <taxon>Pochonia</taxon>
    </lineage>
</organism>
<evidence type="ECO:0000313" key="3">
    <source>
        <dbReference type="Proteomes" id="UP000078397"/>
    </source>
</evidence>
<name>A0A219ANQ4_METCM</name>
<dbReference type="AlphaFoldDB" id="A0A219ANQ4"/>
<dbReference type="GeneID" id="33937246"/>